<dbReference type="Pfam" id="PF02093">
    <property type="entry name" value="Gag_p30"/>
    <property type="match status" value="1"/>
</dbReference>
<dbReference type="AlphaFoldDB" id="A0A9W2VH64"/>
<dbReference type="PANTHER" id="PTHR33166">
    <property type="entry name" value="GAG_P30 DOMAIN-CONTAINING PROTEIN"/>
    <property type="match status" value="1"/>
</dbReference>
<dbReference type="SUPFAM" id="SSF47943">
    <property type="entry name" value="Retrovirus capsid protein, N-terminal core domain"/>
    <property type="match status" value="1"/>
</dbReference>
<dbReference type="GO" id="GO:0019068">
    <property type="term" value="P:virion assembly"/>
    <property type="evidence" value="ECO:0007669"/>
    <property type="project" value="InterPro"/>
</dbReference>
<evidence type="ECO:0000256" key="1">
    <source>
        <dbReference type="SAM" id="MobiDB-lite"/>
    </source>
</evidence>
<gene>
    <name evidence="4" type="primary">LOC128777008</name>
</gene>
<dbReference type="RefSeq" id="XP_053758077.1">
    <property type="nucleotide sequence ID" value="XM_053902102.1"/>
</dbReference>
<organism evidence="3 4">
    <name type="scientific">Panthera pardus</name>
    <name type="common">Leopard</name>
    <name type="synonym">Felis pardus</name>
    <dbReference type="NCBI Taxonomy" id="9691"/>
    <lineage>
        <taxon>Eukaryota</taxon>
        <taxon>Metazoa</taxon>
        <taxon>Chordata</taxon>
        <taxon>Craniata</taxon>
        <taxon>Vertebrata</taxon>
        <taxon>Euteleostomi</taxon>
        <taxon>Mammalia</taxon>
        <taxon>Eutheria</taxon>
        <taxon>Laurasiatheria</taxon>
        <taxon>Carnivora</taxon>
        <taxon>Feliformia</taxon>
        <taxon>Felidae</taxon>
        <taxon>Pantherinae</taxon>
        <taxon>Panthera</taxon>
    </lineage>
</organism>
<dbReference type="InterPro" id="IPR050462">
    <property type="entry name" value="Retroviral_Gag-Pol_poly"/>
</dbReference>
<evidence type="ECO:0000259" key="2">
    <source>
        <dbReference type="Pfam" id="PF02093"/>
    </source>
</evidence>
<dbReference type="GeneID" id="128777008"/>
<keyword evidence="3" id="KW-1185">Reference proteome</keyword>
<name>A0A9W2VH64_PANPR</name>
<sequence>MTLGPTSLPCASRGQRRRRTRKVLPSLQYPSTVSYKGGTEEELIFPPPYNPPRMLEEHHPPPPGEADTVPRAGGGNAPVGSPPFTRQRAQREQSDSTTLPLRATRPPDAEGNQPHHYWPFATSDLYNWKAQNPKFSEKPAGLIDLLDSVLFTHQPTWDNCQQLLQVLFTTEERERILNEARKLVPGADGNPTTNQAQIDASFPLTRPKWDFNTTEGKERLRVYRQTLMGGLRMAARKPTNLAKVGNVQQEKDESPAAFLEWIMEAFHTYTPMDPEAPESKAAVIMAFVNQSAIDIRRELQKIDRLGEKKSAGFTGGNQKGI</sequence>
<proteinExistence type="predicted"/>
<feature type="domain" description="Core shell protein Gag P30" evidence="2">
    <location>
        <begin position="123"/>
        <end position="307"/>
    </location>
</feature>
<dbReference type="Proteomes" id="UP001165780">
    <property type="component" value="Unplaced"/>
</dbReference>
<reference evidence="4" key="1">
    <citation type="submission" date="2025-08" db="UniProtKB">
        <authorList>
            <consortium name="RefSeq"/>
        </authorList>
    </citation>
    <scope>IDENTIFICATION</scope>
    <source>
        <tissue evidence="4">Whole blood</tissue>
    </source>
</reference>
<accession>A0A9W2VH64</accession>
<protein>
    <submittedName>
        <fullName evidence="4">Uncharacterized protein LOC128777008</fullName>
    </submittedName>
</protein>
<dbReference type="InterPro" id="IPR003036">
    <property type="entry name" value="Gag_P30"/>
</dbReference>
<evidence type="ECO:0000313" key="3">
    <source>
        <dbReference type="Proteomes" id="UP001165780"/>
    </source>
</evidence>
<feature type="region of interest" description="Disordered" evidence="1">
    <location>
        <begin position="1"/>
        <end position="114"/>
    </location>
</feature>
<evidence type="ECO:0000313" key="4">
    <source>
        <dbReference type="RefSeq" id="XP_053758077.1"/>
    </source>
</evidence>
<dbReference type="Gene3D" id="1.10.375.10">
    <property type="entry name" value="Human Immunodeficiency Virus Type 1 Capsid Protein"/>
    <property type="match status" value="1"/>
</dbReference>
<dbReference type="InterPro" id="IPR008919">
    <property type="entry name" value="Retrov_capsid_N"/>
</dbReference>